<evidence type="ECO:0000256" key="2">
    <source>
        <dbReference type="SAM" id="MobiDB-lite"/>
    </source>
</evidence>
<evidence type="ECO:0000313" key="3">
    <source>
        <dbReference type="EMBL" id="PPQ96748.1"/>
    </source>
</evidence>
<keyword evidence="1" id="KW-0175">Coiled coil</keyword>
<accession>A0A409Y179</accession>
<organism evidence="3 4">
    <name type="scientific">Gymnopilus dilepis</name>
    <dbReference type="NCBI Taxonomy" id="231916"/>
    <lineage>
        <taxon>Eukaryota</taxon>
        <taxon>Fungi</taxon>
        <taxon>Dikarya</taxon>
        <taxon>Basidiomycota</taxon>
        <taxon>Agaricomycotina</taxon>
        <taxon>Agaricomycetes</taxon>
        <taxon>Agaricomycetidae</taxon>
        <taxon>Agaricales</taxon>
        <taxon>Agaricineae</taxon>
        <taxon>Hymenogastraceae</taxon>
        <taxon>Gymnopilus</taxon>
    </lineage>
</organism>
<feature type="compositionally biased region" description="Polar residues" evidence="2">
    <location>
        <begin position="61"/>
        <end position="74"/>
    </location>
</feature>
<feature type="compositionally biased region" description="Basic and acidic residues" evidence="2">
    <location>
        <begin position="28"/>
        <end position="37"/>
    </location>
</feature>
<feature type="region of interest" description="Disordered" evidence="2">
    <location>
        <begin position="157"/>
        <end position="200"/>
    </location>
</feature>
<protein>
    <submittedName>
        <fullName evidence="3">Uncharacterized protein</fullName>
    </submittedName>
</protein>
<dbReference type="InParanoid" id="A0A409Y179"/>
<sequence length="200" mass="21968">MSVVPLGPRSTITVGSNNYSRNSVTDSYNDRSARQDYRSDEQIYEGDTFSGRFSKSIIGGRQSTNTYNDNSSPAPSAKPRPVSSASTSRIRQTASTATTTTQTDYEDQLAALSARNEAARQQLAALKKAKEEREALKKKQEETMLIEQQVAQLQAELGVEGEAEEGNSKGKKKDKSQGRLSGIFSLPKKVVKKLKRTKSQ</sequence>
<gene>
    <name evidence="3" type="ORF">CVT26_010233</name>
</gene>
<name>A0A409Y179_9AGAR</name>
<evidence type="ECO:0000256" key="1">
    <source>
        <dbReference type="SAM" id="Coils"/>
    </source>
</evidence>
<feature type="region of interest" description="Disordered" evidence="2">
    <location>
        <begin position="54"/>
        <end position="102"/>
    </location>
</feature>
<dbReference type="EMBL" id="NHYE01001332">
    <property type="protein sequence ID" value="PPQ96748.1"/>
    <property type="molecule type" value="Genomic_DNA"/>
</dbReference>
<feature type="compositionally biased region" description="Low complexity" evidence="2">
    <location>
        <begin position="83"/>
        <end position="102"/>
    </location>
</feature>
<keyword evidence="4" id="KW-1185">Reference proteome</keyword>
<feature type="coiled-coil region" evidence="1">
    <location>
        <begin position="102"/>
        <end position="156"/>
    </location>
</feature>
<comment type="caution">
    <text evidence="3">The sequence shown here is derived from an EMBL/GenBank/DDBJ whole genome shotgun (WGS) entry which is preliminary data.</text>
</comment>
<dbReference type="AlphaFoldDB" id="A0A409Y179"/>
<proteinExistence type="predicted"/>
<feature type="region of interest" description="Disordered" evidence="2">
    <location>
        <begin position="1"/>
        <end position="37"/>
    </location>
</feature>
<feature type="compositionally biased region" description="Basic residues" evidence="2">
    <location>
        <begin position="189"/>
        <end position="200"/>
    </location>
</feature>
<dbReference type="Proteomes" id="UP000284706">
    <property type="component" value="Unassembled WGS sequence"/>
</dbReference>
<reference evidence="3 4" key="1">
    <citation type="journal article" date="2018" name="Evol. Lett.">
        <title>Horizontal gene cluster transfer increased hallucinogenic mushroom diversity.</title>
        <authorList>
            <person name="Reynolds H.T."/>
            <person name="Vijayakumar V."/>
            <person name="Gluck-Thaler E."/>
            <person name="Korotkin H.B."/>
            <person name="Matheny P.B."/>
            <person name="Slot J.C."/>
        </authorList>
    </citation>
    <scope>NUCLEOTIDE SEQUENCE [LARGE SCALE GENOMIC DNA]</scope>
    <source>
        <strain evidence="3 4">SRW20</strain>
    </source>
</reference>
<evidence type="ECO:0000313" key="4">
    <source>
        <dbReference type="Proteomes" id="UP000284706"/>
    </source>
</evidence>
<feature type="compositionally biased region" description="Polar residues" evidence="2">
    <location>
        <begin position="10"/>
        <end position="27"/>
    </location>
</feature>